<dbReference type="GO" id="GO:0031507">
    <property type="term" value="P:heterochromatin formation"/>
    <property type="evidence" value="ECO:0007669"/>
    <property type="project" value="UniProtKB-ARBA"/>
</dbReference>
<feature type="domain" description="Chromo" evidence="9">
    <location>
        <begin position="17"/>
        <end position="75"/>
    </location>
</feature>
<dbReference type="PROSITE" id="PS00598">
    <property type="entry name" value="CHROMO_1"/>
    <property type="match status" value="1"/>
</dbReference>
<keyword evidence="3" id="KW-0156">Chromatin regulator</keyword>
<dbReference type="Pfam" id="PF01393">
    <property type="entry name" value="Chromo_shadow"/>
    <property type="match status" value="1"/>
</dbReference>
<organism evidence="10 11">
    <name type="scientific">Brassicogethes aeneus</name>
    <name type="common">Rape pollen beetle</name>
    <name type="synonym">Meligethes aeneus</name>
    <dbReference type="NCBI Taxonomy" id="1431903"/>
    <lineage>
        <taxon>Eukaryota</taxon>
        <taxon>Metazoa</taxon>
        <taxon>Ecdysozoa</taxon>
        <taxon>Arthropoda</taxon>
        <taxon>Hexapoda</taxon>
        <taxon>Insecta</taxon>
        <taxon>Pterygota</taxon>
        <taxon>Neoptera</taxon>
        <taxon>Endopterygota</taxon>
        <taxon>Coleoptera</taxon>
        <taxon>Polyphaga</taxon>
        <taxon>Cucujiformia</taxon>
        <taxon>Nitidulidae</taxon>
        <taxon>Meligethinae</taxon>
        <taxon>Brassicogethes</taxon>
    </lineage>
</organism>
<dbReference type="PROSITE" id="PS50013">
    <property type="entry name" value="CHROMO_2"/>
    <property type="match status" value="2"/>
</dbReference>
<dbReference type="CDD" id="cd00034">
    <property type="entry name" value="CSD"/>
    <property type="match status" value="1"/>
</dbReference>
<protein>
    <recommendedName>
        <fullName evidence="7">Heterochromatin protein 1</fullName>
    </recommendedName>
</protein>
<dbReference type="OrthoDB" id="433924at2759"/>
<dbReference type="PANTHER" id="PTHR22812">
    <property type="entry name" value="CHROMOBOX PROTEIN"/>
    <property type="match status" value="1"/>
</dbReference>
<name>A0A9P0FDX3_BRAAE</name>
<evidence type="ECO:0000256" key="2">
    <source>
        <dbReference type="ARBA" id="ARBA00022737"/>
    </source>
</evidence>
<gene>
    <name evidence="10" type="ORF">MELIAE_LOCUS2386</name>
</gene>
<keyword evidence="2" id="KW-0677">Repeat</keyword>
<dbReference type="GO" id="GO:0000792">
    <property type="term" value="C:heterochromatin"/>
    <property type="evidence" value="ECO:0007669"/>
    <property type="project" value="UniProtKB-ARBA"/>
</dbReference>
<dbReference type="EMBL" id="OV121141">
    <property type="protein sequence ID" value="CAH0549105.1"/>
    <property type="molecule type" value="Genomic_DNA"/>
</dbReference>
<dbReference type="AlphaFoldDB" id="A0A9P0FDX3"/>
<dbReference type="SUPFAM" id="SSF54160">
    <property type="entry name" value="Chromo domain-like"/>
    <property type="match status" value="2"/>
</dbReference>
<dbReference type="Gene3D" id="2.40.50.40">
    <property type="match status" value="2"/>
</dbReference>
<dbReference type="InterPro" id="IPR008251">
    <property type="entry name" value="Chromo_shadow_dom"/>
</dbReference>
<feature type="region of interest" description="Disordered" evidence="8">
    <location>
        <begin position="67"/>
        <end position="99"/>
    </location>
</feature>
<dbReference type="Pfam" id="PF00385">
    <property type="entry name" value="Chromo"/>
    <property type="match status" value="1"/>
</dbReference>
<evidence type="ECO:0000256" key="1">
    <source>
        <dbReference type="ARBA" id="ARBA00004123"/>
    </source>
</evidence>
<evidence type="ECO:0000256" key="5">
    <source>
        <dbReference type="ARBA" id="ARBA00023163"/>
    </source>
</evidence>
<evidence type="ECO:0000256" key="6">
    <source>
        <dbReference type="ARBA" id="ARBA00023242"/>
    </source>
</evidence>
<dbReference type="SMART" id="SM00298">
    <property type="entry name" value="CHROMO"/>
    <property type="match status" value="2"/>
</dbReference>
<sequence>MGRPKAKDEPSDTPEEFSVEKILDKRACNGKIEYLLKWKGYSDEDNTWEPEENLDCPDLIAAYESQFDTSTSKDQDDSEKVHKRKDISEDIRPRGFDRGLEPDKIVGATDASGELMFLMMWKNCKEADLVPASQLNGRCPEVVIKYYENKTPWICKESVIEID</sequence>
<dbReference type="InterPro" id="IPR000953">
    <property type="entry name" value="Chromo/chromo_shadow_dom"/>
</dbReference>
<dbReference type="FunFam" id="2.40.50.40:FF:000007">
    <property type="entry name" value="Chromobox protein homolog 1"/>
    <property type="match status" value="1"/>
</dbReference>
<evidence type="ECO:0000256" key="3">
    <source>
        <dbReference type="ARBA" id="ARBA00022853"/>
    </source>
</evidence>
<dbReference type="GO" id="GO:0005634">
    <property type="term" value="C:nucleus"/>
    <property type="evidence" value="ECO:0007669"/>
    <property type="project" value="UniProtKB-SubCell"/>
</dbReference>
<dbReference type="InterPro" id="IPR051219">
    <property type="entry name" value="Heterochromatin_chromo-domain"/>
</dbReference>
<dbReference type="GO" id="GO:0003682">
    <property type="term" value="F:chromatin binding"/>
    <property type="evidence" value="ECO:0007669"/>
    <property type="project" value="UniProtKB-ARBA"/>
</dbReference>
<comment type="subcellular location">
    <subcellularLocation>
        <location evidence="1">Nucleus</location>
    </subcellularLocation>
</comment>
<keyword evidence="6" id="KW-0539">Nucleus</keyword>
<evidence type="ECO:0000256" key="7">
    <source>
        <dbReference type="ARBA" id="ARBA00073803"/>
    </source>
</evidence>
<keyword evidence="4" id="KW-0805">Transcription regulation</keyword>
<evidence type="ECO:0000259" key="9">
    <source>
        <dbReference type="PROSITE" id="PS50013"/>
    </source>
</evidence>
<keyword evidence="5" id="KW-0804">Transcription</keyword>
<evidence type="ECO:0000313" key="10">
    <source>
        <dbReference type="EMBL" id="CAH0549105.1"/>
    </source>
</evidence>
<evidence type="ECO:0000256" key="4">
    <source>
        <dbReference type="ARBA" id="ARBA00023015"/>
    </source>
</evidence>
<dbReference type="InterPro" id="IPR023780">
    <property type="entry name" value="Chromo_domain"/>
</dbReference>
<evidence type="ECO:0000256" key="8">
    <source>
        <dbReference type="SAM" id="MobiDB-lite"/>
    </source>
</evidence>
<dbReference type="FunFam" id="2.40.50.40:FF:000031">
    <property type="entry name" value="Heterochromatin protein 1"/>
    <property type="match status" value="1"/>
</dbReference>
<feature type="domain" description="Chromo" evidence="9">
    <location>
        <begin position="100"/>
        <end position="158"/>
    </location>
</feature>
<proteinExistence type="predicted"/>
<dbReference type="InterPro" id="IPR023779">
    <property type="entry name" value="Chromodomain_CS"/>
</dbReference>
<keyword evidence="11" id="KW-1185">Reference proteome</keyword>
<dbReference type="SMART" id="SM00300">
    <property type="entry name" value="ChSh"/>
    <property type="match status" value="1"/>
</dbReference>
<dbReference type="PRINTS" id="PR00504">
    <property type="entry name" value="CHROMODOMAIN"/>
</dbReference>
<dbReference type="Proteomes" id="UP001154078">
    <property type="component" value="Chromosome 10"/>
</dbReference>
<feature type="compositionally biased region" description="Basic and acidic residues" evidence="8">
    <location>
        <begin position="71"/>
        <end position="99"/>
    </location>
</feature>
<accession>A0A9P0FDX3</accession>
<reference evidence="10" key="1">
    <citation type="submission" date="2021-12" db="EMBL/GenBank/DDBJ databases">
        <authorList>
            <person name="King R."/>
        </authorList>
    </citation>
    <scope>NUCLEOTIDE SEQUENCE</scope>
</reference>
<dbReference type="InterPro" id="IPR017984">
    <property type="entry name" value="Chromo_dom_subgr"/>
</dbReference>
<evidence type="ECO:0000313" key="11">
    <source>
        <dbReference type="Proteomes" id="UP001154078"/>
    </source>
</evidence>
<dbReference type="InterPro" id="IPR016197">
    <property type="entry name" value="Chromo-like_dom_sf"/>
</dbReference>